<dbReference type="EMBL" id="KN837164">
    <property type="protein sequence ID" value="KIJ38029.1"/>
    <property type="molecule type" value="Genomic_DNA"/>
</dbReference>
<name>A0A0C9UT38_SPHS4</name>
<dbReference type="AlphaFoldDB" id="A0A0C9UT38"/>
<feature type="compositionally biased region" description="Polar residues" evidence="1">
    <location>
        <begin position="77"/>
        <end position="86"/>
    </location>
</feature>
<reference evidence="2 3" key="1">
    <citation type="submission" date="2014-06" db="EMBL/GenBank/DDBJ databases">
        <title>Evolutionary Origins and Diversification of the Mycorrhizal Mutualists.</title>
        <authorList>
            <consortium name="DOE Joint Genome Institute"/>
            <consortium name="Mycorrhizal Genomics Consortium"/>
            <person name="Kohler A."/>
            <person name="Kuo A."/>
            <person name="Nagy L.G."/>
            <person name="Floudas D."/>
            <person name="Copeland A."/>
            <person name="Barry K.W."/>
            <person name="Cichocki N."/>
            <person name="Veneault-Fourrey C."/>
            <person name="LaButti K."/>
            <person name="Lindquist E.A."/>
            <person name="Lipzen A."/>
            <person name="Lundell T."/>
            <person name="Morin E."/>
            <person name="Murat C."/>
            <person name="Riley R."/>
            <person name="Ohm R."/>
            <person name="Sun H."/>
            <person name="Tunlid A."/>
            <person name="Henrissat B."/>
            <person name="Grigoriev I.V."/>
            <person name="Hibbett D.S."/>
            <person name="Martin F."/>
        </authorList>
    </citation>
    <scope>NUCLEOTIDE SEQUENCE [LARGE SCALE GENOMIC DNA]</scope>
    <source>
        <strain evidence="2 3">SS14</strain>
    </source>
</reference>
<protein>
    <submittedName>
        <fullName evidence="2">Uncharacterized protein</fullName>
    </submittedName>
</protein>
<evidence type="ECO:0000313" key="2">
    <source>
        <dbReference type="EMBL" id="KIJ38029.1"/>
    </source>
</evidence>
<evidence type="ECO:0000313" key="3">
    <source>
        <dbReference type="Proteomes" id="UP000054279"/>
    </source>
</evidence>
<keyword evidence="3" id="KW-1185">Reference proteome</keyword>
<gene>
    <name evidence="2" type="ORF">M422DRAFT_259425</name>
</gene>
<sequence>MALSRNLALELASRLPRPISRLLRLPLEGPERIPGQDRKSEKALKAAGKNVNVLINCTGDSAETDRITHRYAPPSIGRTSRGNDTSPFDKPLTQMSSTTVTRAVTKMVRSYFPKPEKRFPIVEQAEVLDIEDSAWI</sequence>
<evidence type="ECO:0000256" key="1">
    <source>
        <dbReference type="SAM" id="MobiDB-lite"/>
    </source>
</evidence>
<proteinExistence type="predicted"/>
<accession>A0A0C9UT38</accession>
<organism evidence="2 3">
    <name type="scientific">Sphaerobolus stellatus (strain SS14)</name>
    <dbReference type="NCBI Taxonomy" id="990650"/>
    <lineage>
        <taxon>Eukaryota</taxon>
        <taxon>Fungi</taxon>
        <taxon>Dikarya</taxon>
        <taxon>Basidiomycota</taxon>
        <taxon>Agaricomycotina</taxon>
        <taxon>Agaricomycetes</taxon>
        <taxon>Phallomycetidae</taxon>
        <taxon>Geastrales</taxon>
        <taxon>Sphaerobolaceae</taxon>
        <taxon>Sphaerobolus</taxon>
    </lineage>
</organism>
<feature type="region of interest" description="Disordered" evidence="1">
    <location>
        <begin position="65"/>
        <end position="96"/>
    </location>
</feature>
<dbReference type="HOGENOM" id="CLU_1876761_0_0_1"/>
<dbReference type="Proteomes" id="UP000054279">
    <property type="component" value="Unassembled WGS sequence"/>
</dbReference>